<evidence type="ECO:0000313" key="4">
    <source>
        <dbReference type="EMBL" id="KAL1836536.1"/>
    </source>
</evidence>
<feature type="compositionally biased region" description="Low complexity" evidence="2">
    <location>
        <begin position="185"/>
        <end position="198"/>
    </location>
</feature>
<feature type="compositionally biased region" description="Basic residues" evidence="2">
    <location>
        <begin position="65"/>
        <end position="83"/>
    </location>
</feature>
<dbReference type="Proteomes" id="UP001583172">
    <property type="component" value="Unassembled WGS sequence"/>
</dbReference>
<feature type="region of interest" description="Disordered" evidence="2">
    <location>
        <begin position="178"/>
        <end position="225"/>
    </location>
</feature>
<sequence>MAPTKPAAEGGNLANPLGLGWDESGRRVKTGRITKAAPGHIDAPVTIDDSSDGESDSAVPTTKAMGKKPVKVTKVAGKRKTPARRPLPATKRTPAGPGIHLLPACAGCKKAKTKCNRRSACERCIRAGIASECHGGDTGPGGRSKTACTRCHKSKAACVWKVTCARCDKKGVECELPPPKEKKASAAGGAAKARAVEALQREESPLESPRSPIDDEDEEDWVGEI</sequence>
<evidence type="ECO:0000256" key="1">
    <source>
        <dbReference type="ARBA" id="ARBA00023242"/>
    </source>
</evidence>
<keyword evidence="1" id="KW-0539">Nucleus</keyword>
<feature type="domain" description="Zn(2)-C6 fungal-type" evidence="3">
    <location>
        <begin position="104"/>
        <end position="133"/>
    </location>
</feature>
<dbReference type="InterPro" id="IPR036864">
    <property type="entry name" value="Zn2-C6_fun-type_DNA-bd_sf"/>
</dbReference>
<dbReference type="PROSITE" id="PS00463">
    <property type="entry name" value="ZN2_CY6_FUNGAL_1"/>
    <property type="match status" value="2"/>
</dbReference>
<organism evidence="4 5">
    <name type="scientific">Humicola insolens</name>
    <name type="common">Soft-rot fungus</name>
    <dbReference type="NCBI Taxonomy" id="85995"/>
    <lineage>
        <taxon>Eukaryota</taxon>
        <taxon>Fungi</taxon>
        <taxon>Dikarya</taxon>
        <taxon>Ascomycota</taxon>
        <taxon>Pezizomycotina</taxon>
        <taxon>Sordariomycetes</taxon>
        <taxon>Sordariomycetidae</taxon>
        <taxon>Sordariales</taxon>
        <taxon>Chaetomiaceae</taxon>
        <taxon>Mycothermus</taxon>
    </lineage>
</organism>
<proteinExistence type="predicted"/>
<feature type="compositionally biased region" description="Acidic residues" evidence="2">
    <location>
        <begin position="214"/>
        <end position="225"/>
    </location>
</feature>
<protein>
    <recommendedName>
        <fullName evidence="3">Zn(2)-C6 fungal-type domain-containing protein</fullName>
    </recommendedName>
</protein>
<feature type="region of interest" description="Disordered" evidence="2">
    <location>
        <begin position="1"/>
        <end position="24"/>
    </location>
</feature>
<dbReference type="Gene3D" id="4.10.240.10">
    <property type="entry name" value="Zn(2)-C6 fungal-type DNA-binding domain"/>
    <property type="match status" value="1"/>
</dbReference>
<feature type="region of interest" description="Disordered" evidence="2">
    <location>
        <begin position="36"/>
        <end position="95"/>
    </location>
</feature>
<dbReference type="EMBL" id="JAZGSY010000398">
    <property type="protein sequence ID" value="KAL1836536.1"/>
    <property type="molecule type" value="Genomic_DNA"/>
</dbReference>
<gene>
    <name evidence="4" type="ORF">VTJ49DRAFT_5033</name>
</gene>
<reference evidence="4 5" key="1">
    <citation type="journal article" date="2024" name="Commun. Biol.">
        <title>Comparative genomic analysis of thermophilic fungi reveals convergent evolutionary adaptations and gene losses.</title>
        <authorList>
            <person name="Steindorff A.S."/>
            <person name="Aguilar-Pontes M.V."/>
            <person name="Robinson A.J."/>
            <person name="Andreopoulos B."/>
            <person name="LaButti K."/>
            <person name="Kuo A."/>
            <person name="Mondo S."/>
            <person name="Riley R."/>
            <person name="Otillar R."/>
            <person name="Haridas S."/>
            <person name="Lipzen A."/>
            <person name="Grimwood J."/>
            <person name="Schmutz J."/>
            <person name="Clum A."/>
            <person name="Reid I.D."/>
            <person name="Moisan M.C."/>
            <person name="Butler G."/>
            <person name="Nguyen T.T.M."/>
            <person name="Dewar K."/>
            <person name="Conant G."/>
            <person name="Drula E."/>
            <person name="Henrissat B."/>
            <person name="Hansel C."/>
            <person name="Singer S."/>
            <person name="Hutchinson M.I."/>
            <person name="de Vries R.P."/>
            <person name="Natvig D.O."/>
            <person name="Powell A.J."/>
            <person name="Tsang A."/>
            <person name="Grigoriev I.V."/>
        </authorList>
    </citation>
    <scope>NUCLEOTIDE SEQUENCE [LARGE SCALE GENOMIC DNA]</scope>
    <source>
        <strain evidence="4 5">CBS 620.91</strain>
    </source>
</reference>
<keyword evidence="5" id="KW-1185">Reference proteome</keyword>
<dbReference type="SMART" id="SM00066">
    <property type="entry name" value="GAL4"/>
    <property type="match status" value="2"/>
</dbReference>
<accession>A0ABR3V547</accession>
<evidence type="ECO:0000259" key="3">
    <source>
        <dbReference type="PROSITE" id="PS50048"/>
    </source>
</evidence>
<evidence type="ECO:0000313" key="5">
    <source>
        <dbReference type="Proteomes" id="UP001583172"/>
    </source>
</evidence>
<dbReference type="SUPFAM" id="SSF57701">
    <property type="entry name" value="Zn2/Cys6 DNA-binding domain"/>
    <property type="match status" value="1"/>
</dbReference>
<dbReference type="InterPro" id="IPR001138">
    <property type="entry name" value="Zn2Cys6_DnaBD"/>
</dbReference>
<evidence type="ECO:0000256" key="2">
    <source>
        <dbReference type="SAM" id="MobiDB-lite"/>
    </source>
</evidence>
<name>A0ABR3V547_HUMIN</name>
<comment type="caution">
    <text evidence="4">The sequence shown here is derived from an EMBL/GenBank/DDBJ whole genome shotgun (WGS) entry which is preliminary data.</text>
</comment>
<dbReference type="PROSITE" id="PS50048">
    <property type="entry name" value="ZN2_CY6_FUNGAL_2"/>
    <property type="match status" value="1"/>
</dbReference>